<sequence length="77" mass="8516">MYAVEFETVARNHIIHLPDEVPQDCPVRVLVLYPDLASRSGASGVKRKPHPALASSVTMSADLLNTAMPLEDWDMLK</sequence>
<reference evidence="1 2" key="1">
    <citation type="submission" date="2013-12" db="EMBL/GenBank/DDBJ databases">
        <authorList>
            <consortium name="DOE Joint Genome Institute"/>
            <person name="Kappler U."/>
            <person name="Huntemann M."/>
            <person name="Han J."/>
            <person name="Chen A."/>
            <person name="Kyrpides N."/>
            <person name="Mavromatis K."/>
            <person name="Markowitz V."/>
            <person name="Palaniappan K."/>
            <person name="Ivanova N."/>
            <person name="Schaumberg A."/>
            <person name="Pati A."/>
            <person name="Liolios K."/>
            <person name="Nordberg H.P."/>
            <person name="Cantor M.N."/>
            <person name="Hua S.X."/>
            <person name="Woyke T."/>
        </authorList>
    </citation>
    <scope>NUCLEOTIDE SEQUENCE [LARGE SCALE GENOMIC DNA]</scope>
    <source>
        <strain evidence="2">AL2</strain>
    </source>
</reference>
<dbReference type="OrthoDB" id="5772557at2"/>
<dbReference type="EMBL" id="CP007030">
    <property type="protein sequence ID" value="AHF02236.1"/>
    <property type="molecule type" value="Genomic_DNA"/>
</dbReference>
<dbReference type="STRING" id="717772.THIAE_04430"/>
<dbReference type="KEGG" id="tao:THIAE_04430"/>
<protein>
    <submittedName>
        <fullName evidence="1">Uncharacterized protein</fullName>
    </submittedName>
</protein>
<organism evidence="1 2">
    <name type="scientific">Thiomicrospira aerophila AL3</name>
    <dbReference type="NCBI Taxonomy" id="717772"/>
    <lineage>
        <taxon>Bacteria</taxon>
        <taxon>Pseudomonadati</taxon>
        <taxon>Pseudomonadota</taxon>
        <taxon>Gammaproteobacteria</taxon>
        <taxon>Thiotrichales</taxon>
        <taxon>Piscirickettsiaceae</taxon>
        <taxon>Thiomicrospira</taxon>
    </lineage>
</organism>
<evidence type="ECO:0000313" key="2">
    <source>
        <dbReference type="Proteomes" id="UP000005380"/>
    </source>
</evidence>
<accession>W0DZG6</accession>
<dbReference type="Proteomes" id="UP000005380">
    <property type="component" value="Chromosome"/>
</dbReference>
<proteinExistence type="predicted"/>
<dbReference type="AlphaFoldDB" id="W0DZG6"/>
<dbReference type="HOGENOM" id="CLU_2636916_0_0_6"/>
<dbReference type="RefSeq" id="WP_006459066.1">
    <property type="nucleotide sequence ID" value="NZ_CP007030.1"/>
</dbReference>
<keyword evidence="2" id="KW-1185">Reference proteome</keyword>
<gene>
    <name evidence="1" type="ORF">THIAE_04430</name>
</gene>
<evidence type="ECO:0000313" key="1">
    <source>
        <dbReference type="EMBL" id="AHF02236.1"/>
    </source>
</evidence>
<name>W0DZG6_9GAMM</name>
<dbReference type="InParanoid" id="W0DZG6"/>